<feature type="compositionally biased region" description="Polar residues" evidence="1">
    <location>
        <begin position="400"/>
        <end position="413"/>
    </location>
</feature>
<dbReference type="PANTHER" id="PTHR38626:SF3">
    <property type="entry name" value="PROTEIN CBG09935"/>
    <property type="match status" value="1"/>
</dbReference>
<dbReference type="InterPro" id="IPR040426">
    <property type="entry name" value="C05B5.4-like"/>
</dbReference>
<dbReference type="PANTHER" id="PTHR38626">
    <property type="entry name" value="SKN-1 DEPENDENT ZYGOTIC TRANSCRIPT-RELATED"/>
    <property type="match status" value="1"/>
</dbReference>
<dbReference type="AlphaFoldDB" id="A0A0M3IB10"/>
<feature type="compositionally biased region" description="Basic and acidic residues" evidence="1">
    <location>
        <begin position="414"/>
        <end position="425"/>
    </location>
</feature>
<dbReference type="Proteomes" id="UP000036681">
    <property type="component" value="Unplaced"/>
</dbReference>
<feature type="domain" description="C2" evidence="4">
    <location>
        <begin position="101"/>
        <end position="250"/>
    </location>
</feature>
<keyword evidence="2" id="KW-1133">Transmembrane helix</keyword>
<evidence type="ECO:0000256" key="1">
    <source>
        <dbReference type="SAM" id="MobiDB-lite"/>
    </source>
</evidence>
<evidence type="ECO:0000313" key="6">
    <source>
        <dbReference type="WBParaSite" id="ALUE_0001482801-mRNA-1"/>
    </source>
</evidence>
<dbReference type="Pfam" id="PF25330">
    <property type="entry name" value="C2_nem"/>
    <property type="match status" value="2"/>
</dbReference>
<sequence>MHIPNTNIFLLTFISIAINHVIGDETNSFWLSADLLSVEWRKGCLTTAGCADPRFNIIESNMASEHCSHFSRIMHIPNTNIFLLTFISIAINHVIGDETNSFWLSADLLSVEWRKGCLTTAGCADPRFNIIESNMASNERISISWPVTQDIVQDHSRSFISHWTGGSPRDIKLSCEVAGIDPTYGFPRICDATSSVRIFRKTPENKIVSYTRSRRSDVATLRSESAEGRMVVELKGKCYNATLAIAKHELRCPWCPEHSDVAIVEQYLETDSSPEFLRQFGGRDQFLYMALIFLSAISAILSASFACLLIAFLRQKRNSKVMANKHRLYHEQPSHIVHPLREPDTEDNRYEVPWEQSQQYHPLPYYHVGNRSDITISSPLDSSSIIAGSISDHTPLSKTAITNTKRFSPNSSVGERRDDSGLESV</sequence>
<keyword evidence="2" id="KW-0812">Transmembrane</keyword>
<feature type="region of interest" description="Disordered" evidence="1">
    <location>
        <begin position="400"/>
        <end position="425"/>
    </location>
</feature>
<accession>A0A0M3IB10</accession>
<feature type="domain" description="C2" evidence="4">
    <location>
        <begin position="28"/>
        <end position="68"/>
    </location>
</feature>
<feature type="signal peptide" evidence="3">
    <location>
        <begin position="1"/>
        <end position="23"/>
    </location>
</feature>
<keyword evidence="5" id="KW-1185">Reference proteome</keyword>
<dbReference type="InterPro" id="IPR057569">
    <property type="entry name" value="C2_nem"/>
</dbReference>
<proteinExistence type="predicted"/>
<dbReference type="WBParaSite" id="ALUE_0001482801-mRNA-1">
    <property type="protein sequence ID" value="ALUE_0001482801-mRNA-1"/>
    <property type="gene ID" value="ALUE_0001482801"/>
</dbReference>
<keyword evidence="3" id="KW-0732">Signal</keyword>
<evidence type="ECO:0000256" key="2">
    <source>
        <dbReference type="SAM" id="Phobius"/>
    </source>
</evidence>
<organism evidence="5 6">
    <name type="scientific">Ascaris lumbricoides</name>
    <name type="common">Giant roundworm</name>
    <dbReference type="NCBI Taxonomy" id="6252"/>
    <lineage>
        <taxon>Eukaryota</taxon>
        <taxon>Metazoa</taxon>
        <taxon>Ecdysozoa</taxon>
        <taxon>Nematoda</taxon>
        <taxon>Chromadorea</taxon>
        <taxon>Rhabditida</taxon>
        <taxon>Spirurina</taxon>
        <taxon>Ascaridomorpha</taxon>
        <taxon>Ascaridoidea</taxon>
        <taxon>Ascarididae</taxon>
        <taxon>Ascaris</taxon>
    </lineage>
</organism>
<name>A0A0M3IB10_ASCLU</name>
<feature type="transmembrane region" description="Helical" evidence="2">
    <location>
        <begin position="286"/>
        <end position="313"/>
    </location>
</feature>
<protein>
    <submittedName>
        <fullName evidence="6">Ig-like domain-containing protein</fullName>
    </submittedName>
</protein>
<evidence type="ECO:0000259" key="4">
    <source>
        <dbReference type="Pfam" id="PF25330"/>
    </source>
</evidence>
<keyword evidence="2" id="KW-0472">Membrane</keyword>
<feature type="chain" id="PRO_5005656769" evidence="3">
    <location>
        <begin position="24"/>
        <end position="425"/>
    </location>
</feature>
<evidence type="ECO:0000313" key="5">
    <source>
        <dbReference type="Proteomes" id="UP000036681"/>
    </source>
</evidence>
<evidence type="ECO:0000256" key="3">
    <source>
        <dbReference type="SAM" id="SignalP"/>
    </source>
</evidence>
<reference evidence="6" key="1">
    <citation type="submission" date="2017-02" db="UniProtKB">
        <authorList>
            <consortium name="WormBaseParasite"/>
        </authorList>
    </citation>
    <scope>IDENTIFICATION</scope>
</reference>